<dbReference type="PANTHER" id="PTHR46523">
    <property type="entry name" value="DCTP PYROPHOSPHATASE 1"/>
    <property type="match status" value="1"/>
</dbReference>
<organism evidence="2 3">
    <name type="scientific">Pseudomonas capsici</name>
    <dbReference type="NCBI Taxonomy" id="2810614"/>
    <lineage>
        <taxon>Bacteria</taxon>
        <taxon>Pseudomonadati</taxon>
        <taxon>Pseudomonadota</taxon>
        <taxon>Gammaproteobacteria</taxon>
        <taxon>Pseudomonadales</taxon>
        <taxon>Pseudomonadaceae</taxon>
        <taxon>Pseudomonas</taxon>
    </lineage>
</organism>
<dbReference type="SUPFAM" id="SSF101386">
    <property type="entry name" value="all-alpha NTP pyrophosphatases"/>
    <property type="match status" value="1"/>
</dbReference>
<dbReference type="InterPro" id="IPR004518">
    <property type="entry name" value="MazG-like_dom"/>
</dbReference>
<sequence>MSKSLSELKDLQKKFDLEHRGAKQPFYIDITEKNIADLEHLAVCLAGEVGEFCNALKKVTRGDFGWTQAKAELSEELADVFIYLIKISNQADIDIENAVLNKIEKNKLRFKRS</sequence>
<dbReference type="InterPro" id="IPR052555">
    <property type="entry name" value="dCTP_Pyrophosphatase"/>
</dbReference>
<dbReference type="RefSeq" id="WP_263943458.1">
    <property type="nucleotide sequence ID" value="NZ_JAOXMH010000028.1"/>
</dbReference>
<evidence type="ECO:0000259" key="1">
    <source>
        <dbReference type="Pfam" id="PF03819"/>
    </source>
</evidence>
<comment type="caution">
    <text evidence="2">The sequence shown here is derived from an EMBL/GenBank/DDBJ whole genome shotgun (WGS) entry which is preliminary data.</text>
</comment>
<dbReference type="Pfam" id="PF03819">
    <property type="entry name" value="MazG"/>
    <property type="match status" value="1"/>
</dbReference>
<dbReference type="Gene3D" id="1.10.287.1080">
    <property type="entry name" value="MazG-like"/>
    <property type="match status" value="1"/>
</dbReference>
<gene>
    <name evidence="2" type="ORF">OH718_23450</name>
</gene>
<name>A0ABT3C3D7_9PSED</name>
<reference evidence="2 3" key="1">
    <citation type="submission" date="2022-10" db="EMBL/GenBank/DDBJ databases">
        <title>Characterization of Pseudomonas capsici strains from pepper and tomato in Georgia.</title>
        <authorList>
            <person name="Zhao M."/>
            <person name="Dutta B."/>
        </authorList>
    </citation>
    <scope>NUCLEOTIDE SEQUENCE [LARGE SCALE GENOMIC DNA]</scope>
    <source>
        <strain evidence="2 3">Pc20-5</strain>
    </source>
</reference>
<accession>A0ABT3C3D7</accession>
<protein>
    <recommendedName>
        <fullName evidence="1">NTP pyrophosphohydrolase MazG-like domain-containing protein</fullName>
    </recommendedName>
</protein>
<feature type="domain" description="NTP pyrophosphohydrolase MazG-like" evidence="1">
    <location>
        <begin position="39"/>
        <end position="109"/>
    </location>
</feature>
<dbReference type="Proteomes" id="UP001207294">
    <property type="component" value="Unassembled WGS sequence"/>
</dbReference>
<proteinExistence type="predicted"/>
<evidence type="ECO:0000313" key="2">
    <source>
        <dbReference type="EMBL" id="MCV4379560.1"/>
    </source>
</evidence>
<keyword evidence="3" id="KW-1185">Reference proteome</keyword>
<dbReference type="EMBL" id="JAOXML010000029">
    <property type="protein sequence ID" value="MCV4379560.1"/>
    <property type="molecule type" value="Genomic_DNA"/>
</dbReference>
<evidence type="ECO:0000313" key="3">
    <source>
        <dbReference type="Proteomes" id="UP001207294"/>
    </source>
</evidence>
<dbReference type="PANTHER" id="PTHR46523:SF1">
    <property type="entry name" value="DCTP PYROPHOSPHATASE 1"/>
    <property type="match status" value="1"/>
</dbReference>